<gene>
    <name evidence="3" type="ORF">H9704_11550</name>
</gene>
<sequence>MKRQMMKRHWFFAVLCALAFAAAVPAVPAYARPKKQSSRSSDERKMRDAAGEVQEAFDEKNLEKLAAKCAYPLTFIDRNGASSQIKSRKELSALGSQTVFTKETQDAVGAANTAKIQPDAQGNLQIGTDAGVTMKKVKGRWKITRIQVKGGGASAAGAGDLVQAAEQFQRTFYYRDLETLSGQCTYPIKIYMTDGSIQDISSADKLRALGESRVFTDAMVEEVNQVNAADLKEMDGRVQVGGLSGFWMVKKNGEWKIDLIIQ</sequence>
<keyword evidence="2" id="KW-0732">Signal</keyword>
<feature type="chain" id="PRO_5039679244" description="DUF4878 domain-containing protein" evidence="2">
    <location>
        <begin position="32"/>
        <end position="262"/>
    </location>
</feature>
<feature type="region of interest" description="Disordered" evidence="1">
    <location>
        <begin position="31"/>
        <end position="51"/>
    </location>
</feature>
<evidence type="ECO:0000256" key="1">
    <source>
        <dbReference type="SAM" id="MobiDB-lite"/>
    </source>
</evidence>
<evidence type="ECO:0000256" key="2">
    <source>
        <dbReference type="SAM" id="SignalP"/>
    </source>
</evidence>
<reference evidence="3" key="1">
    <citation type="journal article" date="2021" name="PeerJ">
        <title>Extensive microbial diversity within the chicken gut microbiome revealed by metagenomics and culture.</title>
        <authorList>
            <person name="Gilroy R."/>
            <person name="Ravi A."/>
            <person name="Getino M."/>
            <person name="Pursley I."/>
            <person name="Horton D.L."/>
            <person name="Alikhan N.F."/>
            <person name="Baker D."/>
            <person name="Gharbi K."/>
            <person name="Hall N."/>
            <person name="Watson M."/>
            <person name="Adriaenssens E.M."/>
            <person name="Foster-Nyarko E."/>
            <person name="Jarju S."/>
            <person name="Secka A."/>
            <person name="Antonio M."/>
            <person name="Oren A."/>
            <person name="Chaudhuri R.R."/>
            <person name="La Ragione R."/>
            <person name="Hildebrand F."/>
            <person name="Pallen M.J."/>
        </authorList>
    </citation>
    <scope>NUCLEOTIDE SEQUENCE</scope>
    <source>
        <strain evidence="3">CHK180-15479</strain>
    </source>
</reference>
<feature type="compositionally biased region" description="Basic and acidic residues" evidence="1">
    <location>
        <begin position="40"/>
        <end position="50"/>
    </location>
</feature>
<evidence type="ECO:0000313" key="4">
    <source>
        <dbReference type="Proteomes" id="UP000823910"/>
    </source>
</evidence>
<dbReference type="EMBL" id="DWWT01000059">
    <property type="protein sequence ID" value="HJC06767.1"/>
    <property type="molecule type" value="Genomic_DNA"/>
</dbReference>
<accession>A0A9D2N2K4</accession>
<reference evidence="3" key="2">
    <citation type="submission" date="2021-04" db="EMBL/GenBank/DDBJ databases">
        <authorList>
            <person name="Gilroy R."/>
        </authorList>
    </citation>
    <scope>NUCLEOTIDE SEQUENCE</scope>
    <source>
        <strain evidence="3">CHK180-15479</strain>
    </source>
</reference>
<dbReference type="AlphaFoldDB" id="A0A9D2N2K4"/>
<organism evidence="3 4">
    <name type="scientific">Candidatus Enterocloster excrementipullorum</name>
    <dbReference type="NCBI Taxonomy" id="2838559"/>
    <lineage>
        <taxon>Bacteria</taxon>
        <taxon>Bacillati</taxon>
        <taxon>Bacillota</taxon>
        <taxon>Clostridia</taxon>
        <taxon>Lachnospirales</taxon>
        <taxon>Lachnospiraceae</taxon>
        <taxon>Enterocloster</taxon>
    </lineage>
</organism>
<comment type="caution">
    <text evidence="3">The sequence shown here is derived from an EMBL/GenBank/DDBJ whole genome shotgun (WGS) entry which is preliminary data.</text>
</comment>
<dbReference type="Proteomes" id="UP000823910">
    <property type="component" value="Unassembled WGS sequence"/>
</dbReference>
<name>A0A9D2N2K4_9FIRM</name>
<protein>
    <recommendedName>
        <fullName evidence="5">DUF4878 domain-containing protein</fullName>
    </recommendedName>
</protein>
<evidence type="ECO:0008006" key="5">
    <source>
        <dbReference type="Google" id="ProtNLM"/>
    </source>
</evidence>
<proteinExistence type="predicted"/>
<evidence type="ECO:0000313" key="3">
    <source>
        <dbReference type="EMBL" id="HJC06767.1"/>
    </source>
</evidence>
<feature type="signal peptide" evidence="2">
    <location>
        <begin position="1"/>
        <end position="31"/>
    </location>
</feature>